<dbReference type="AlphaFoldDB" id="A0A1I6UJY2"/>
<dbReference type="OrthoDB" id="3699878at2"/>
<dbReference type="Gene3D" id="3.40.50.10770">
    <property type="entry name" value="Hypothetical protein VC1899 like domain (Restriction endonuclease-like)"/>
    <property type="match status" value="1"/>
</dbReference>
<evidence type="ECO:0000313" key="1">
    <source>
        <dbReference type="EMBL" id="SFT01721.1"/>
    </source>
</evidence>
<dbReference type="RefSeq" id="WP_093422647.1">
    <property type="nucleotide sequence ID" value="NZ_FOZX01000011.1"/>
</dbReference>
<organism evidence="1 2">
    <name type="scientific">Saccharopolyspora flava</name>
    <dbReference type="NCBI Taxonomy" id="95161"/>
    <lineage>
        <taxon>Bacteria</taxon>
        <taxon>Bacillati</taxon>
        <taxon>Actinomycetota</taxon>
        <taxon>Actinomycetes</taxon>
        <taxon>Pseudonocardiales</taxon>
        <taxon>Pseudonocardiaceae</taxon>
        <taxon>Saccharopolyspora</taxon>
    </lineage>
</organism>
<name>A0A1I6UJY2_9PSEU</name>
<accession>A0A1I6UJY2</accession>
<sequence>MTSRVHVIPVGLSLLKKLEGKDILGSVYERNLWQALRDNNDAESLLPAEALTELDGLPHDLCPEWQGIDVYFQRHVNDDQDSWVFVGSDTEKGSQAALLTAMRQARLKNVPLQYIDDPAESNPRLTAGACVVARIPGLDLSSPELPRQTFTALGGLGRLIVQSRPETAVVFHLSGGYKAMLPYFLTVAQAVKTKLGREVVDAYCFHETGTGSLVELPVPRFTGKLAELLGTLARVSDGGTVDVPSGNEFKYLEGLYVESKPLIGYELNPSGVVIAGSLWTG</sequence>
<dbReference type="STRING" id="95161.SAMN05660874_04992"/>
<dbReference type="EMBL" id="FOZX01000011">
    <property type="protein sequence ID" value="SFT01721.1"/>
    <property type="molecule type" value="Genomic_DNA"/>
</dbReference>
<evidence type="ECO:0000313" key="2">
    <source>
        <dbReference type="Proteomes" id="UP000198852"/>
    </source>
</evidence>
<evidence type="ECO:0008006" key="3">
    <source>
        <dbReference type="Google" id="ProtNLM"/>
    </source>
</evidence>
<reference evidence="2" key="1">
    <citation type="submission" date="2016-10" db="EMBL/GenBank/DDBJ databases">
        <authorList>
            <person name="Varghese N."/>
            <person name="Submissions S."/>
        </authorList>
    </citation>
    <scope>NUCLEOTIDE SEQUENCE [LARGE SCALE GENOMIC DNA]</scope>
    <source>
        <strain evidence="2">DSM 44771</strain>
    </source>
</reference>
<dbReference type="Proteomes" id="UP000198852">
    <property type="component" value="Unassembled WGS sequence"/>
</dbReference>
<gene>
    <name evidence="1" type="ORF">SAMN05660874_04992</name>
</gene>
<keyword evidence="2" id="KW-1185">Reference proteome</keyword>
<proteinExistence type="predicted"/>
<protein>
    <recommendedName>
        <fullName evidence="3">CRISPR-associated protein, APE2256 family</fullName>
    </recommendedName>
</protein>